<dbReference type="AlphaFoldDB" id="A0A8J3ISD5"/>
<comment type="caution">
    <text evidence="1">The sequence shown here is derived from an EMBL/GenBank/DDBJ whole genome shotgun (WGS) entry which is preliminary data.</text>
</comment>
<reference evidence="1" key="1">
    <citation type="submission" date="2020-10" db="EMBL/GenBank/DDBJ databases">
        <title>Taxonomic study of unclassified bacteria belonging to the class Ktedonobacteria.</title>
        <authorList>
            <person name="Yabe S."/>
            <person name="Wang C.M."/>
            <person name="Zheng Y."/>
            <person name="Sakai Y."/>
            <person name="Cavaletti L."/>
            <person name="Monciardini P."/>
            <person name="Donadio S."/>
        </authorList>
    </citation>
    <scope>NUCLEOTIDE SEQUENCE</scope>
    <source>
        <strain evidence="1">ID150040</strain>
    </source>
</reference>
<gene>
    <name evidence="1" type="ORF">KSF_096060</name>
</gene>
<organism evidence="1 2">
    <name type="scientific">Reticulibacter mediterranei</name>
    <dbReference type="NCBI Taxonomy" id="2778369"/>
    <lineage>
        <taxon>Bacteria</taxon>
        <taxon>Bacillati</taxon>
        <taxon>Chloroflexota</taxon>
        <taxon>Ktedonobacteria</taxon>
        <taxon>Ktedonobacterales</taxon>
        <taxon>Reticulibacteraceae</taxon>
        <taxon>Reticulibacter</taxon>
    </lineage>
</organism>
<accession>A0A8J3ISD5</accession>
<name>A0A8J3ISD5_9CHLR</name>
<keyword evidence="2" id="KW-1185">Reference proteome</keyword>
<protein>
    <submittedName>
        <fullName evidence="1">Uncharacterized protein</fullName>
    </submittedName>
</protein>
<evidence type="ECO:0000313" key="2">
    <source>
        <dbReference type="Proteomes" id="UP000597444"/>
    </source>
</evidence>
<dbReference type="EMBL" id="BNJK01000002">
    <property type="protein sequence ID" value="GHO99558.1"/>
    <property type="molecule type" value="Genomic_DNA"/>
</dbReference>
<proteinExistence type="predicted"/>
<evidence type="ECO:0000313" key="1">
    <source>
        <dbReference type="EMBL" id="GHO99558.1"/>
    </source>
</evidence>
<dbReference type="Proteomes" id="UP000597444">
    <property type="component" value="Unassembled WGS sequence"/>
</dbReference>
<sequence length="174" mass="18443">MLFAARVDSRSFVHPAVMPVSVCAEFLYASDAIHNSLACVVVAVVPETMVVEVVGDPAVSPFAVLSTGLACHPFVALHSSIQIYMECEALNVQVHDVSPACVPLTIMYHMLVSMVALPPAGWLIVACVHPLGPVMVVLLLPHATEATTKLPSVIPLASVIACDVPVPDELTWLL</sequence>